<dbReference type="Proteomes" id="UP000249056">
    <property type="component" value="Unassembled WGS sequence"/>
</dbReference>
<comment type="caution">
    <text evidence="2">The sequence shown here is derived from an EMBL/GenBank/DDBJ whole genome shotgun (WGS) entry which is preliminary data.</text>
</comment>
<sequence length="191" mass="21453">MSDQDDVKIMAEACRIGRNCQARFWCGFCKKLIDLKKKGHDAWAERFDHIDDHFMGRRELQKQGIQEWVPVDSDKPKDDITSPKSLDRSSPKDGHEGSSTDFINGSDRSSPESIGSTGASSALIRPEAATSKKRECSDDESARPKKYTKRMEIVLCCQCTDDPGRTLTLSPKCTSCNHHYCNDCKKDSICN</sequence>
<evidence type="ECO:0000313" key="2">
    <source>
        <dbReference type="EMBL" id="RAL58562.1"/>
    </source>
</evidence>
<dbReference type="AlphaFoldDB" id="A0A395IDX2"/>
<name>A0A395IDX2_9HELO</name>
<evidence type="ECO:0000256" key="1">
    <source>
        <dbReference type="SAM" id="MobiDB-lite"/>
    </source>
</evidence>
<feature type="compositionally biased region" description="Polar residues" evidence="1">
    <location>
        <begin position="99"/>
        <end position="120"/>
    </location>
</feature>
<reference evidence="2 3" key="1">
    <citation type="submission" date="2018-06" db="EMBL/GenBank/DDBJ databases">
        <title>Genome Sequence of the Brown Rot Fungal Pathogen Monilinia fructigena.</title>
        <authorList>
            <person name="Landi L."/>
            <person name="De Miccolis Angelini R.M."/>
            <person name="Pollastro S."/>
            <person name="Abate D."/>
            <person name="Faretra F."/>
            <person name="Romanazzi G."/>
        </authorList>
    </citation>
    <scope>NUCLEOTIDE SEQUENCE [LARGE SCALE GENOMIC DNA]</scope>
    <source>
        <strain evidence="2 3">Mfrg269</strain>
    </source>
</reference>
<feature type="compositionally biased region" description="Basic and acidic residues" evidence="1">
    <location>
        <begin position="130"/>
        <end position="143"/>
    </location>
</feature>
<gene>
    <name evidence="2" type="ORF">DID88_003338</name>
</gene>
<evidence type="ECO:0000313" key="3">
    <source>
        <dbReference type="Proteomes" id="UP000249056"/>
    </source>
</evidence>
<organism evidence="2 3">
    <name type="scientific">Monilinia fructigena</name>
    <dbReference type="NCBI Taxonomy" id="38457"/>
    <lineage>
        <taxon>Eukaryota</taxon>
        <taxon>Fungi</taxon>
        <taxon>Dikarya</taxon>
        <taxon>Ascomycota</taxon>
        <taxon>Pezizomycotina</taxon>
        <taxon>Leotiomycetes</taxon>
        <taxon>Helotiales</taxon>
        <taxon>Sclerotiniaceae</taxon>
        <taxon>Monilinia</taxon>
    </lineage>
</organism>
<keyword evidence="3" id="KW-1185">Reference proteome</keyword>
<feature type="region of interest" description="Disordered" evidence="1">
    <location>
        <begin position="66"/>
        <end position="143"/>
    </location>
</feature>
<protein>
    <submittedName>
        <fullName evidence="2">Uncharacterized protein</fullName>
    </submittedName>
</protein>
<feature type="compositionally biased region" description="Basic and acidic residues" evidence="1">
    <location>
        <begin position="72"/>
        <end position="98"/>
    </location>
</feature>
<proteinExistence type="predicted"/>
<dbReference type="EMBL" id="QKRW01000077">
    <property type="protein sequence ID" value="RAL58562.1"/>
    <property type="molecule type" value="Genomic_DNA"/>
</dbReference>
<accession>A0A395IDX2</accession>
<dbReference type="OrthoDB" id="6077919at2759"/>